<organism evidence="1 2">
    <name type="scientific">Heterorhabditis bacteriophora</name>
    <name type="common">Entomopathogenic nematode worm</name>
    <dbReference type="NCBI Taxonomy" id="37862"/>
    <lineage>
        <taxon>Eukaryota</taxon>
        <taxon>Metazoa</taxon>
        <taxon>Ecdysozoa</taxon>
        <taxon>Nematoda</taxon>
        <taxon>Chromadorea</taxon>
        <taxon>Rhabditida</taxon>
        <taxon>Rhabditina</taxon>
        <taxon>Rhabditomorpha</taxon>
        <taxon>Strongyloidea</taxon>
        <taxon>Heterorhabditidae</taxon>
        <taxon>Heterorhabditis</taxon>
    </lineage>
</organism>
<reference evidence="2" key="1">
    <citation type="submission" date="2016-11" db="UniProtKB">
        <authorList>
            <consortium name="WormBaseParasite"/>
        </authorList>
    </citation>
    <scope>IDENTIFICATION</scope>
</reference>
<dbReference type="AlphaFoldDB" id="A0A1I7W7U4"/>
<protein>
    <submittedName>
        <fullName evidence="2">Secreted protein</fullName>
    </submittedName>
</protein>
<dbReference type="Proteomes" id="UP000095283">
    <property type="component" value="Unplaced"/>
</dbReference>
<evidence type="ECO:0000313" key="2">
    <source>
        <dbReference type="WBParaSite" id="Hba_00688"/>
    </source>
</evidence>
<name>A0A1I7W7U4_HETBA</name>
<evidence type="ECO:0000313" key="1">
    <source>
        <dbReference type="Proteomes" id="UP000095283"/>
    </source>
</evidence>
<dbReference type="WBParaSite" id="Hba_00688">
    <property type="protein sequence ID" value="Hba_00688"/>
    <property type="gene ID" value="Hba_00688"/>
</dbReference>
<accession>A0A1I7W7U4</accession>
<proteinExistence type="predicted"/>
<sequence length="90" mass="10433">MRLFPAFNTYFYNLLILRIGEIVDKAVSFIVTNLAFTIVKDKMCMPDLLGFIVSAFHNLFLRNLKTKSTKITLMDSAHIIHRIQLMEIIV</sequence>
<keyword evidence="1" id="KW-1185">Reference proteome</keyword>